<evidence type="ECO:0000256" key="4">
    <source>
        <dbReference type="ARBA" id="ARBA00022525"/>
    </source>
</evidence>
<accession>A0A022RI45</accession>
<dbReference type="Proteomes" id="UP000030748">
    <property type="component" value="Unassembled WGS sequence"/>
</dbReference>
<comment type="subcellular location">
    <subcellularLocation>
        <location evidence="1 6">Secreted</location>
    </subcellularLocation>
</comment>
<dbReference type="EMBL" id="KI630443">
    <property type="protein sequence ID" value="EYU39659.1"/>
    <property type="molecule type" value="Genomic_DNA"/>
</dbReference>
<keyword evidence="8" id="KW-1185">Reference proteome</keyword>
<evidence type="ECO:0000256" key="1">
    <source>
        <dbReference type="ARBA" id="ARBA00004613"/>
    </source>
</evidence>
<dbReference type="GO" id="GO:0060320">
    <property type="term" value="P:rejection of self pollen"/>
    <property type="evidence" value="ECO:0007669"/>
    <property type="project" value="UniProtKB-KW"/>
</dbReference>
<dbReference type="GO" id="GO:0005576">
    <property type="term" value="C:extracellular region"/>
    <property type="evidence" value="ECO:0007669"/>
    <property type="project" value="UniProtKB-SubCell"/>
</dbReference>
<sequence length="94" mass="11263">LRLHCASKDDDLGYHNMNENEDFTWHFCDSFVSNTLFYCTVQWKNKRASFDAFRSKKSDECADATCYYEIWEDGIYFAGGNNQRIMQKKYDWNN</sequence>
<dbReference type="PANTHER" id="PTHR31232">
    <property type="match status" value="1"/>
</dbReference>
<feature type="non-terminal residue" evidence="7">
    <location>
        <position position="1"/>
    </location>
</feature>
<keyword evidence="4 6" id="KW-0964">Secreted</keyword>
<comment type="similarity">
    <text evidence="2 6">Belongs to the plant self-incompatibility (S1) protein family.</text>
</comment>
<evidence type="ECO:0000313" key="8">
    <source>
        <dbReference type="Proteomes" id="UP000030748"/>
    </source>
</evidence>
<keyword evidence="5" id="KW-0732">Signal</keyword>
<gene>
    <name evidence="7" type="ORF">MIMGU_mgv1a021533mg</name>
</gene>
<dbReference type="AlphaFoldDB" id="A0A022RI45"/>
<dbReference type="PANTHER" id="PTHR31232:SF61">
    <property type="entry name" value="S-PROTEIN HOMOLOG"/>
    <property type="match status" value="1"/>
</dbReference>
<name>A0A022RI45_ERYGU</name>
<evidence type="ECO:0000256" key="3">
    <source>
        <dbReference type="ARBA" id="ARBA00022471"/>
    </source>
</evidence>
<evidence type="ECO:0000313" key="7">
    <source>
        <dbReference type="EMBL" id="EYU39659.1"/>
    </source>
</evidence>
<proteinExistence type="inferred from homology"/>
<dbReference type="eggNOG" id="ENOG502SQIK">
    <property type="taxonomic scope" value="Eukaryota"/>
</dbReference>
<dbReference type="InterPro" id="IPR010264">
    <property type="entry name" value="Self-incomp_S1"/>
</dbReference>
<evidence type="ECO:0000256" key="6">
    <source>
        <dbReference type="RuleBase" id="RU367044"/>
    </source>
</evidence>
<organism evidence="7 8">
    <name type="scientific">Erythranthe guttata</name>
    <name type="common">Yellow monkey flower</name>
    <name type="synonym">Mimulus guttatus</name>
    <dbReference type="NCBI Taxonomy" id="4155"/>
    <lineage>
        <taxon>Eukaryota</taxon>
        <taxon>Viridiplantae</taxon>
        <taxon>Streptophyta</taxon>
        <taxon>Embryophyta</taxon>
        <taxon>Tracheophyta</taxon>
        <taxon>Spermatophyta</taxon>
        <taxon>Magnoliopsida</taxon>
        <taxon>eudicotyledons</taxon>
        <taxon>Gunneridae</taxon>
        <taxon>Pentapetalae</taxon>
        <taxon>asterids</taxon>
        <taxon>lamiids</taxon>
        <taxon>Lamiales</taxon>
        <taxon>Phrymaceae</taxon>
        <taxon>Erythranthe</taxon>
    </lineage>
</organism>
<keyword evidence="3 6" id="KW-0713">Self-incompatibility</keyword>
<evidence type="ECO:0000256" key="2">
    <source>
        <dbReference type="ARBA" id="ARBA00005581"/>
    </source>
</evidence>
<reference evidence="7 8" key="1">
    <citation type="journal article" date="2013" name="Proc. Natl. Acad. Sci. U.S.A.">
        <title>Fine-scale variation in meiotic recombination in Mimulus inferred from population shotgun sequencing.</title>
        <authorList>
            <person name="Hellsten U."/>
            <person name="Wright K.M."/>
            <person name="Jenkins J."/>
            <person name="Shu S."/>
            <person name="Yuan Y."/>
            <person name="Wessler S.R."/>
            <person name="Schmutz J."/>
            <person name="Willis J.H."/>
            <person name="Rokhsar D.S."/>
        </authorList>
    </citation>
    <scope>NUCLEOTIDE SEQUENCE [LARGE SCALE GENOMIC DNA]</scope>
    <source>
        <strain evidence="8">cv. DUN x IM62</strain>
    </source>
</reference>
<evidence type="ECO:0000256" key="5">
    <source>
        <dbReference type="ARBA" id="ARBA00022729"/>
    </source>
</evidence>
<protein>
    <recommendedName>
        <fullName evidence="6">S-protein homolog</fullName>
    </recommendedName>
</protein>
<dbReference type="Pfam" id="PF05938">
    <property type="entry name" value="Self-incomp_S1"/>
    <property type="match status" value="1"/>
</dbReference>